<evidence type="ECO:0000256" key="8">
    <source>
        <dbReference type="ARBA" id="ARBA00023065"/>
    </source>
</evidence>
<evidence type="ECO:0000256" key="6">
    <source>
        <dbReference type="ARBA" id="ARBA00022729"/>
    </source>
</evidence>
<evidence type="ECO:0000256" key="7">
    <source>
        <dbReference type="ARBA" id="ARBA00023004"/>
    </source>
</evidence>
<evidence type="ECO:0000259" key="16">
    <source>
        <dbReference type="Pfam" id="PF00593"/>
    </source>
</evidence>
<organism evidence="18 19">
    <name type="scientific">Frateuria aurantia (strain ATCC 33424 / DSM 6220 / KCTC 2777 / LMG 1558 / NBRC 3245 / NCIMB 13370)</name>
    <name type="common">Acetobacter aurantius</name>
    <dbReference type="NCBI Taxonomy" id="767434"/>
    <lineage>
        <taxon>Bacteria</taxon>
        <taxon>Pseudomonadati</taxon>
        <taxon>Pseudomonadota</taxon>
        <taxon>Gammaproteobacteria</taxon>
        <taxon>Lysobacterales</taxon>
        <taxon>Rhodanobacteraceae</taxon>
        <taxon>Frateuria</taxon>
    </lineage>
</organism>
<keyword evidence="9 14" id="KW-0798">TonB box</keyword>
<dbReference type="CDD" id="cd01347">
    <property type="entry name" value="ligand_gated_channel"/>
    <property type="match status" value="1"/>
</dbReference>
<keyword evidence="10 12" id="KW-0472">Membrane</keyword>
<keyword evidence="2 12" id="KW-0813">Transport</keyword>
<dbReference type="InterPro" id="IPR037066">
    <property type="entry name" value="Plug_dom_sf"/>
</dbReference>
<evidence type="ECO:0000256" key="10">
    <source>
        <dbReference type="ARBA" id="ARBA00023136"/>
    </source>
</evidence>
<dbReference type="Pfam" id="PF07715">
    <property type="entry name" value="Plug"/>
    <property type="match status" value="1"/>
</dbReference>
<protein>
    <submittedName>
        <fullName evidence="18">Outer membrane receptor protein</fullName>
    </submittedName>
</protein>
<evidence type="ECO:0000256" key="2">
    <source>
        <dbReference type="ARBA" id="ARBA00022448"/>
    </source>
</evidence>
<sequence length="715" mass="77830">MQHRAGWGRRLLAVSIATGLVGSLQAAETNSDGATPRPAPRLATVHATAMRMDIPAFDMPASISEIQVQPAASGKPGVNLSETMVGIPGVLDRDRQNYAQDAQLSIRGFGSRSTFGVRGVRVYTDGIPGTLPDGQGQISQINLATAERIEVLRGPFSALYGNSSGGVVQIFTADGGDTPVSTVGIYGGSYGTLTSSATTRGKLGAVSYNVGFTHFQTDGYRQHSQAQRESFNAKFGVDVGSGGRLNLVINSMDLPHAQDPMGLTADQYRENRRQAVAQAYQYNTRKSAHQTQAGLVYDQHLGEHDQLHAMIYGGQRDITQYLSIPAAVQNIKTKPGHAGGVVNPDTAYGGGEVRWTHQDELAGRPYELTVGLTYDMQDQARRGYENFIGPALHPLQLGVKGNLRRNENDDVYDLDQYVQWYWHFADRWSLMLGARHDDIRFNEHDHYLANGNDSGRASYGATTPVAGVQFRPLDNLRVYASYGKGFESPTYNELGYRADGAPGLAFNLRPSMSQNYELGAKWQPTRRIEVDAAVFLSHTSDELAVYGNTDGRATYQNLGRTRRQGYELSFTGDVGHDMRLVAGYTHLQATYESQGQGSSQAIVPGNRIPGVPSSYGSLRLEHGKHYGWQQGLELSGTSSTPANDGNTAFAAGYMLVGLDTAWVFDLHPSTLRLSARLDNLANRRYIGSVIVDDGNSRYFEPGPGRAVMLGAELQF</sequence>
<keyword evidence="4" id="KW-0410">Iron transport</keyword>
<comment type="similarity">
    <text evidence="12 14">Belongs to the TonB-dependent receptor family.</text>
</comment>
<evidence type="ECO:0000256" key="1">
    <source>
        <dbReference type="ARBA" id="ARBA00004571"/>
    </source>
</evidence>
<keyword evidence="5 12" id="KW-0812">Transmembrane</keyword>
<keyword evidence="7" id="KW-0408">Iron</keyword>
<dbReference type="PROSITE" id="PS01156">
    <property type="entry name" value="TONB_DEPENDENT_REC_2"/>
    <property type="match status" value="1"/>
</dbReference>
<evidence type="ECO:0000256" key="3">
    <source>
        <dbReference type="ARBA" id="ARBA00022452"/>
    </source>
</evidence>
<evidence type="ECO:0000259" key="17">
    <source>
        <dbReference type="Pfam" id="PF07715"/>
    </source>
</evidence>
<feature type="chain" id="PRO_5003615595" evidence="15">
    <location>
        <begin position="27"/>
        <end position="715"/>
    </location>
</feature>
<evidence type="ECO:0000256" key="5">
    <source>
        <dbReference type="ARBA" id="ARBA00022692"/>
    </source>
</evidence>
<evidence type="ECO:0000313" key="19">
    <source>
        <dbReference type="Proteomes" id="UP000005234"/>
    </source>
</evidence>
<evidence type="ECO:0000256" key="15">
    <source>
        <dbReference type="SAM" id="SignalP"/>
    </source>
</evidence>
<keyword evidence="6 15" id="KW-0732">Signal</keyword>
<keyword evidence="8" id="KW-0406">Ion transport</keyword>
<keyword evidence="19" id="KW-1185">Reference proteome</keyword>
<feature type="domain" description="TonB-dependent receptor plug" evidence="17">
    <location>
        <begin position="57"/>
        <end position="167"/>
    </location>
</feature>
<name>H8L2W9_FRAAD</name>
<gene>
    <name evidence="18" type="ordered locus">Fraau_2997</name>
</gene>
<keyword evidence="3 12" id="KW-1134">Transmembrane beta strand</keyword>
<reference evidence="18" key="1">
    <citation type="submission" date="2012-02" db="EMBL/GenBank/DDBJ databases">
        <title>The complete genome of Frateuria aurantia DSM 6220.</title>
        <authorList>
            <consortium name="US DOE Joint Genome Institute (JGI-PGF)"/>
            <person name="Lucas S."/>
            <person name="Copeland A."/>
            <person name="Lapidus A."/>
            <person name="Glavina del Rio T."/>
            <person name="Dalin E."/>
            <person name="Tice H."/>
            <person name="Bruce D."/>
            <person name="Goodwin L."/>
            <person name="Pitluck S."/>
            <person name="Peters L."/>
            <person name="Ovchinnikova G."/>
            <person name="Teshima H."/>
            <person name="Kyrpides N."/>
            <person name="Mavromatis K."/>
            <person name="Ivanova N."/>
            <person name="Brettin T."/>
            <person name="Detter J.C."/>
            <person name="Han C."/>
            <person name="Larimer F."/>
            <person name="Land M."/>
            <person name="Hauser L."/>
            <person name="Markowitz V."/>
            <person name="Cheng J.-F."/>
            <person name="Hugenholtz P."/>
            <person name="Woyke T."/>
            <person name="Wu D."/>
            <person name="Brambilla E."/>
            <person name="Klenk H.-P."/>
            <person name="Eisen J.A."/>
        </authorList>
    </citation>
    <scope>NUCLEOTIDE SEQUENCE</scope>
    <source>
        <strain evidence="18">DSM 6220</strain>
    </source>
</reference>
<dbReference type="SUPFAM" id="SSF56935">
    <property type="entry name" value="Porins"/>
    <property type="match status" value="1"/>
</dbReference>
<dbReference type="InterPro" id="IPR010917">
    <property type="entry name" value="TonB_rcpt_CS"/>
</dbReference>
<dbReference type="Gene3D" id="2.170.130.10">
    <property type="entry name" value="TonB-dependent receptor, plug domain"/>
    <property type="match status" value="1"/>
</dbReference>
<evidence type="ECO:0000256" key="11">
    <source>
        <dbReference type="ARBA" id="ARBA00023237"/>
    </source>
</evidence>
<dbReference type="eggNOG" id="COG4772">
    <property type="taxonomic scope" value="Bacteria"/>
</dbReference>
<evidence type="ECO:0000256" key="12">
    <source>
        <dbReference type="PROSITE-ProRule" id="PRU01360"/>
    </source>
</evidence>
<dbReference type="RefSeq" id="WP_014404328.1">
    <property type="nucleotide sequence ID" value="NC_017033.1"/>
</dbReference>
<keyword evidence="11 12" id="KW-0998">Cell outer membrane</keyword>
<dbReference type="Proteomes" id="UP000005234">
    <property type="component" value="Chromosome"/>
</dbReference>
<dbReference type="EMBL" id="CP003350">
    <property type="protein sequence ID" value="AFC87325.1"/>
    <property type="molecule type" value="Genomic_DNA"/>
</dbReference>
<feature type="short sequence motif" description="TonB C-terminal box" evidence="13">
    <location>
        <begin position="698"/>
        <end position="715"/>
    </location>
</feature>
<dbReference type="AlphaFoldDB" id="H8L2W9"/>
<dbReference type="GO" id="GO:0006826">
    <property type="term" value="P:iron ion transport"/>
    <property type="evidence" value="ECO:0007669"/>
    <property type="project" value="UniProtKB-KW"/>
</dbReference>
<evidence type="ECO:0000313" key="18">
    <source>
        <dbReference type="EMBL" id="AFC87325.1"/>
    </source>
</evidence>
<dbReference type="PANTHER" id="PTHR32552:SF81">
    <property type="entry name" value="TONB-DEPENDENT OUTER MEMBRANE RECEPTOR"/>
    <property type="match status" value="1"/>
</dbReference>
<evidence type="ECO:0000256" key="9">
    <source>
        <dbReference type="ARBA" id="ARBA00023077"/>
    </source>
</evidence>
<dbReference type="InterPro" id="IPR036942">
    <property type="entry name" value="Beta-barrel_TonB_sf"/>
</dbReference>
<dbReference type="Gene3D" id="2.40.170.20">
    <property type="entry name" value="TonB-dependent receptor, beta-barrel domain"/>
    <property type="match status" value="1"/>
</dbReference>
<dbReference type="PROSITE" id="PS52016">
    <property type="entry name" value="TONB_DEPENDENT_REC_3"/>
    <property type="match status" value="1"/>
</dbReference>
<comment type="subcellular location">
    <subcellularLocation>
        <location evidence="1 12">Cell outer membrane</location>
        <topology evidence="1 12">Multi-pass membrane protein</topology>
    </subcellularLocation>
</comment>
<accession>H8L2W9</accession>
<dbReference type="PANTHER" id="PTHR32552">
    <property type="entry name" value="FERRICHROME IRON RECEPTOR-RELATED"/>
    <property type="match status" value="1"/>
</dbReference>
<dbReference type="KEGG" id="fau:Fraau_2997"/>
<feature type="domain" description="TonB-dependent receptor-like beta-barrel" evidence="16">
    <location>
        <begin position="262"/>
        <end position="680"/>
    </location>
</feature>
<evidence type="ECO:0000256" key="4">
    <source>
        <dbReference type="ARBA" id="ARBA00022496"/>
    </source>
</evidence>
<evidence type="ECO:0000256" key="13">
    <source>
        <dbReference type="PROSITE-ProRule" id="PRU10144"/>
    </source>
</evidence>
<dbReference type="HOGENOM" id="CLU_008287_13_0_6"/>
<keyword evidence="18" id="KW-0675">Receptor</keyword>
<dbReference type="GO" id="GO:0009279">
    <property type="term" value="C:cell outer membrane"/>
    <property type="evidence" value="ECO:0007669"/>
    <property type="project" value="UniProtKB-SubCell"/>
</dbReference>
<evidence type="ECO:0000256" key="14">
    <source>
        <dbReference type="RuleBase" id="RU003357"/>
    </source>
</evidence>
<proteinExistence type="inferred from homology"/>
<dbReference type="InterPro" id="IPR012910">
    <property type="entry name" value="Plug_dom"/>
</dbReference>
<dbReference type="InterPro" id="IPR000531">
    <property type="entry name" value="Beta-barrel_TonB"/>
</dbReference>
<dbReference type="STRING" id="767434.Fraau_2997"/>
<dbReference type="Pfam" id="PF00593">
    <property type="entry name" value="TonB_dep_Rec_b-barrel"/>
    <property type="match status" value="1"/>
</dbReference>
<feature type="signal peptide" evidence="15">
    <location>
        <begin position="1"/>
        <end position="26"/>
    </location>
</feature>
<dbReference type="InterPro" id="IPR039426">
    <property type="entry name" value="TonB-dep_rcpt-like"/>
</dbReference>